<evidence type="ECO:0000259" key="2">
    <source>
        <dbReference type="Pfam" id="PF03972"/>
    </source>
</evidence>
<gene>
    <name evidence="3" type="ORF">PPROV_000702600</name>
</gene>
<name>A0A830HLK8_9CHLO</name>
<dbReference type="InterPro" id="IPR042183">
    <property type="entry name" value="MmgE/PrpD_sf_1"/>
</dbReference>
<evidence type="ECO:0000256" key="1">
    <source>
        <dbReference type="ARBA" id="ARBA00006174"/>
    </source>
</evidence>
<dbReference type="Pfam" id="PF03972">
    <property type="entry name" value="MmgE_PrpD_N"/>
    <property type="match status" value="1"/>
</dbReference>
<dbReference type="PANTHER" id="PTHR16943">
    <property type="entry name" value="2-METHYLCITRATE DEHYDRATASE-RELATED"/>
    <property type="match status" value="1"/>
</dbReference>
<comment type="caution">
    <text evidence="3">The sequence shown here is derived from an EMBL/GenBank/DDBJ whole genome shotgun (WGS) entry which is preliminary data.</text>
</comment>
<proteinExistence type="inferred from homology"/>
<keyword evidence="4" id="KW-1185">Reference proteome</keyword>
<accession>A0A830HLK8</accession>
<dbReference type="Gene3D" id="1.10.4100.10">
    <property type="entry name" value="2-methylcitrate dehydratase PrpD"/>
    <property type="match status" value="1"/>
</dbReference>
<dbReference type="Proteomes" id="UP000660262">
    <property type="component" value="Unassembled WGS sequence"/>
</dbReference>
<dbReference type="InterPro" id="IPR042188">
    <property type="entry name" value="MmgE/PrpD_sf_2"/>
</dbReference>
<dbReference type="PANTHER" id="PTHR16943:SF8">
    <property type="entry name" value="2-METHYLCITRATE DEHYDRATASE"/>
    <property type="match status" value="1"/>
</dbReference>
<dbReference type="OrthoDB" id="2018073at2759"/>
<evidence type="ECO:0000313" key="3">
    <source>
        <dbReference type="EMBL" id="GHP08286.1"/>
    </source>
</evidence>
<sequence>MTGRSGADALLAMACIDEIRGRLAEVFSLKSYKVDHVVHGAIASAAVYGTLMGATAEQIEMAIGMVVAHHIPFRAIRAGKQLSDSKGSSAAISTEAAMQCVHRTMDGFLGPRDIFRNPEAIFRLFEGPGQMLQKVDGPVNREKADASPFDLHLSNSGSDFSVMGMHFKLGLYEHQSAGAIQGILNLVEQNPSLRGYGEERARLGVDKIARIRIKAYEPAFGIIGDPAKRDPTTRQSADHSMCYIISRLLSKAFRLPEGTKFETPEDPWKHLMLLPYDYSKEAIYDPLTRAIMEKVEFEHGGEEYDKNYPDGIPTSLTIEARDMGTSMGSLGGPRTNLDSGFIMYPGGQARNTTVNLDNVLAHKFKSLAALCVKEGDSAAATALIDRFQAIDKLDNSGLRALHDFDIVHRNNFVDA</sequence>
<organism evidence="3 4">
    <name type="scientific">Pycnococcus provasolii</name>
    <dbReference type="NCBI Taxonomy" id="41880"/>
    <lineage>
        <taxon>Eukaryota</taxon>
        <taxon>Viridiplantae</taxon>
        <taxon>Chlorophyta</taxon>
        <taxon>Pseudoscourfieldiophyceae</taxon>
        <taxon>Pseudoscourfieldiales</taxon>
        <taxon>Pycnococcaceae</taxon>
        <taxon>Pycnococcus</taxon>
    </lineage>
</organism>
<protein>
    <recommendedName>
        <fullName evidence="2">MmgE/PrpD N-terminal domain-containing protein</fullName>
    </recommendedName>
</protein>
<dbReference type="InterPro" id="IPR036148">
    <property type="entry name" value="MmgE/PrpD_sf"/>
</dbReference>
<dbReference type="SUPFAM" id="SSF103378">
    <property type="entry name" value="2-methylcitrate dehydratase PrpD"/>
    <property type="match status" value="1"/>
</dbReference>
<dbReference type="AlphaFoldDB" id="A0A830HLK8"/>
<feature type="domain" description="MmgE/PrpD N-terminal" evidence="2">
    <location>
        <begin position="2"/>
        <end position="127"/>
    </location>
</feature>
<dbReference type="EMBL" id="BNJQ01000020">
    <property type="protein sequence ID" value="GHP08286.1"/>
    <property type="molecule type" value="Genomic_DNA"/>
</dbReference>
<evidence type="ECO:0000313" key="4">
    <source>
        <dbReference type="Proteomes" id="UP000660262"/>
    </source>
</evidence>
<reference evidence="3" key="1">
    <citation type="submission" date="2020-10" db="EMBL/GenBank/DDBJ databases">
        <title>Unveiling of a novel bifunctional photoreceptor, Dualchrome1, isolated from a cosmopolitan green alga.</title>
        <authorList>
            <person name="Suzuki S."/>
            <person name="Kawachi M."/>
        </authorList>
    </citation>
    <scope>NUCLEOTIDE SEQUENCE</scope>
    <source>
        <strain evidence="3">NIES 2893</strain>
    </source>
</reference>
<dbReference type="InterPro" id="IPR005656">
    <property type="entry name" value="MmgE_PrpD"/>
</dbReference>
<comment type="similarity">
    <text evidence="1">Belongs to the PrpD family.</text>
</comment>
<dbReference type="GO" id="GO:0016829">
    <property type="term" value="F:lyase activity"/>
    <property type="evidence" value="ECO:0007669"/>
    <property type="project" value="InterPro"/>
</dbReference>
<dbReference type="InterPro" id="IPR045336">
    <property type="entry name" value="MmgE_PrpD_N"/>
</dbReference>
<dbReference type="Gene3D" id="3.30.1330.120">
    <property type="entry name" value="2-methylcitrate dehydratase PrpD"/>
    <property type="match status" value="1"/>
</dbReference>